<dbReference type="SUPFAM" id="SSF69593">
    <property type="entry name" value="Glycerol-3-phosphate (1)-acyltransferase"/>
    <property type="match status" value="1"/>
</dbReference>
<evidence type="ECO:0000256" key="1">
    <source>
        <dbReference type="ARBA" id="ARBA00022679"/>
    </source>
</evidence>
<proteinExistence type="predicted"/>
<dbReference type="AlphaFoldDB" id="A0A172TLP9"/>
<evidence type="ECO:0000259" key="3">
    <source>
        <dbReference type="SMART" id="SM00563"/>
    </source>
</evidence>
<evidence type="ECO:0000313" key="4">
    <source>
        <dbReference type="EMBL" id="ANE47985.1"/>
    </source>
</evidence>
<dbReference type="Proteomes" id="UP000076927">
    <property type="component" value="Chromosome"/>
</dbReference>
<dbReference type="GO" id="GO:0003841">
    <property type="term" value="F:1-acylglycerol-3-phosphate O-acyltransferase activity"/>
    <property type="evidence" value="ECO:0007669"/>
    <property type="project" value="TreeGrafter"/>
</dbReference>
<keyword evidence="1 4" id="KW-0808">Transferase</keyword>
<keyword evidence="2 4" id="KW-0012">Acyltransferase</keyword>
<name>A0A172TLP9_9BACL</name>
<dbReference type="GO" id="GO:0006654">
    <property type="term" value="P:phosphatidic acid biosynthetic process"/>
    <property type="evidence" value="ECO:0007669"/>
    <property type="project" value="TreeGrafter"/>
</dbReference>
<dbReference type="KEGG" id="pswu:SY83_18695"/>
<gene>
    <name evidence="4" type="ORF">SY83_18695</name>
</gene>
<dbReference type="PANTHER" id="PTHR10434:SF11">
    <property type="entry name" value="1-ACYL-SN-GLYCEROL-3-PHOSPHATE ACYLTRANSFERASE"/>
    <property type="match status" value="1"/>
</dbReference>
<dbReference type="RefSeq" id="WP_068609265.1">
    <property type="nucleotide sequence ID" value="NZ_CP011388.1"/>
</dbReference>
<dbReference type="PANTHER" id="PTHR10434">
    <property type="entry name" value="1-ACYL-SN-GLYCEROL-3-PHOSPHATE ACYLTRANSFERASE"/>
    <property type="match status" value="1"/>
</dbReference>
<dbReference type="EMBL" id="CP011388">
    <property type="protein sequence ID" value="ANE47985.1"/>
    <property type="molecule type" value="Genomic_DNA"/>
</dbReference>
<protein>
    <submittedName>
        <fullName evidence="4">Acyl-phosphate glycerol 3-phosphate acyltransferase</fullName>
    </submittedName>
</protein>
<accession>A0A172TLP9</accession>
<dbReference type="STRING" id="1178515.SY83_18695"/>
<dbReference type="PATRIC" id="fig|1178515.4.peg.3773"/>
<keyword evidence="5" id="KW-1185">Reference proteome</keyword>
<reference evidence="4 5" key="1">
    <citation type="submission" date="2015-01" db="EMBL/GenBank/DDBJ databases">
        <title>Paenibacillus swuensis/DY6/whole genome sequencing.</title>
        <authorList>
            <person name="Kim M.K."/>
            <person name="Srinivasan S."/>
            <person name="Lee J.-J."/>
        </authorList>
    </citation>
    <scope>NUCLEOTIDE SEQUENCE [LARGE SCALE GENOMIC DNA]</scope>
    <source>
        <strain evidence="4 5">DY6</strain>
    </source>
</reference>
<sequence length="191" mass="21225">MLYTVLKNIFYFLFKLFYRLEVVGKHHVPAEGPVILCANHISNMDPPLVGTALRRKVHYLAKEELFNKPVIGWAIPKLGAIPVKRGGVSKDAIRAGFQLFKDGKVMGIFPEGTRNSDSSAAKKGAAMFALRTEAAVVPVAIVGRYKLFEKMKIVYGEPMDLSSFKSGGSEVLEEATDAIMNRIREMVKEHQ</sequence>
<organism evidence="4 5">
    <name type="scientific">Paenibacillus swuensis</name>
    <dbReference type="NCBI Taxonomy" id="1178515"/>
    <lineage>
        <taxon>Bacteria</taxon>
        <taxon>Bacillati</taxon>
        <taxon>Bacillota</taxon>
        <taxon>Bacilli</taxon>
        <taxon>Bacillales</taxon>
        <taxon>Paenibacillaceae</taxon>
        <taxon>Paenibacillus</taxon>
    </lineage>
</organism>
<dbReference type="SMART" id="SM00563">
    <property type="entry name" value="PlsC"/>
    <property type="match status" value="1"/>
</dbReference>
<dbReference type="CDD" id="cd07989">
    <property type="entry name" value="LPLAT_AGPAT-like"/>
    <property type="match status" value="1"/>
</dbReference>
<dbReference type="Pfam" id="PF01553">
    <property type="entry name" value="Acyltransferase"/>
    <property type="match status" value="1"/>
</dbReference>
<evidence type="ECO:0000256" key="2">
    <source>
        <dbReference type="ARBA" id="ARBA00023315"/>
    </source>
</evidence>
<evidence type="ECO:0000313" key="5">
    <source>
        <dbReference type="Proteomes" id="UP000076927"/>
    </source>
</evidence>
<dbReference type="OrthoDB" id="9803035at2"/>
<dbReference type="InterPro" id="IPR002123">
    <property type="entry name" value="Plipid/glycerol_acylTrfase"/>
</dbReference>
<feature type="domain" description="Phospholipid/glycerol acyltransferase" evidence="3">
    <location>
        <begin position="34"/>
        <end position="144"/>
    </location>
</feature>